<accession>A0ABW2A8X6</accession>
<evidence type="ECO:0000259" key="3">
    <source>
        <dbReference type="Pfam" id="PF14870"/>
    </source>
</evidence>
<evidence type="ECO:0000313" key="4">
    <source>
        <dbReference type="EMBL" id="MFC6673928.1"/>
    </source>
</evidence>
<feature type="domain" description="Photosynthesis system II assembly factor Ycf48/Hcf136-like" evidence="3">
    <location>
        <begin position="131"/>
        <end position="223"/>
    </location>
</feature>
<dbReference type="Proteomes" id="UP001596422">
    <property type="component" value="Unassembled WGS sequence"/>
</dbReference>
<dbReference type="InterPro" id="IPR015943">
    <property type="entry name" value="WD40/YVTN_repeat-like_dom_sf"/>
</dbReference>
<evidence type="ECO:0000256" key="2">
    <source>
        <dbReference type="ARBA" id="ARBA00023276"/>
    </source>
</evidence>
<keyword evidence="1" id="KW-0602">Photosynthesis</keyword>
<dbReference type="InterPro" id="IPR028203">
    <property type="entry name" value="PSII_CF48-like_dom"/>
</dbReference>
<reference evidence="5" key="1">
    <citation type="journal article" date="2019" name="Int. J. Syst. Evol. Microbiol.">
        <title>The Global Catalogue of Microorganisms (GCM) 10K type strain sequencing project: providing services to taxonomists for standard genome sequencing and annotation.</title>
        <authorList>
            <consortium name="The Broad Institute Genomics Platform"/>
            <consortium name="The Broad Institute Genome Sequencing Center for Infectious Disease"/>
            <person name="Wu L."/>
            <person name="Ma J."/>
        </authorList>
    </citation>
    <scope>NUCLEOTIDE SEQUENCE [LARGE SCALE GENOMIC DNA]</scope>
    <source>
        <strain evidence="5">NBRC 111756</strain>
    </source>
</reference>
<sequence>MKKPIRKGPRGDVISASAGPTPSTLKPLLLGLALTLTGCEAPLNLDGIERQRQEAVRRTDQLQALTANDRVRVAVGNDGLVLTSPVDALQWQRHRIDAGPGLIDVDVCPDQSLLALAAERQLWRSRDHGQSWQAIDLPTAENVLAATCAPDGSYWVVGSFSTLLSSADQGRNWQQSSLDEDAMLTGIQFVDRNTAFVSGEFGILARSDDGGRDWSLQPPVPGDFYPQAAYFRDDREGWVVGLDGRILHSGDGGSSWSAQSTPVKAPLYGIAAAGADLYAVGENGTVLKARAGRWERQDAPVIPGYLRAALALGDGRLLVAGGGGTLLPLPLALER</sequence>
<dbReference type="EMBL" id="JBHSWE010000001">
    <property type="protein sequence ID" value="MFC6673928.1"/>
    <property type="molecule type" value="Genomic_DNA"/>
</dbReference>
<dbReference type="RefSeq" id="WP_379912712.1">
    <property type="nucleotide sequence ID" value="NZ_JBHSWE010000001.1"/>
</dbReference>
<comment type="caution">
    <text evidence="4">The sequence shown here is derived from an EMBL/GenBank/DDBJ whole genome shotgun (WGS) entry which is preliminary data.</text>
</comment>
<dbReference type="SUPFAM" id="SSF110296">
    <property type="entry name" value="Oligoxyloglucan reducing end-specific cellobiohydrolase"/>
    <property type="match status" value="1"/>
</dbReference>
<keyword evidence="5" id="KW-1185">Reference proteome</keyword>
<evidence type="ECO:0000313" key="5">
    <source>
        <dbReference type="Proteomes" id="UP001596422"/>
    </source>
</evidence>
<dbReference type="Gene3D" id="2.130.10.10">
    <property type="entry name" value="YVTN repeat-like/Quinoprotein amine dehydrogenase"/>
    <property type="match status" value="2"/>
</dbReference>
<gene>
    <name evidence="4" type="ORF">ACFQDL_30450</name>
</gene>
<dbReference type="PANTHER" id="PTHR47199">
    <property type="entry name" value="PHOTOSYSTEM II STABILITY/ASSEMBLY FACTOR HCF136, CHLOROPLASTIC"/>
    <property type="match status" value="1"/>
</dbReference>
<proteinExistence type="predicted"/>
<name>A0ABW2A8X6_9GAMM</name>
<protein>
    <submittedName>
        <fullName evidence="4">WD40/YVTN/BNR-like repeat-containing protein</fullName>
    </submittedName>
</protein>
<keyword evidence="2" id="KW-0604">Photosystem II</keyword>
<dbReference type="Pfam" id="PF14870">
    <property type="entry name" value="PSII_BNR"/>
    <property type="match status" value="1"/>
</dbReference>
<evidence type="ECO:0000256" key="1">
    <source>
        <dbReference type="ARBA" id="ARBA00022531"/>
    </source>
</evidence>
<organism evidence="4 5">
    <name type="scientific">Marinobacterium aestuariivivens</name>
    <dbReference type="NCBI Taxonomy" id="1698799"/>
    <lineage>
        <taxon>Bacteria</taxon>
        <taxon>Pseudomonadati</taxon>
        <taxon>Pseudomonadota</taxon>
        <taxon>Gammaproteobacteria</taxon>
        <taxon>Oceanospirillales</taxon>
        <taxon>Oceanospirillaceae</taxon>
        <taxon>Marinobacterium</taxon>
    </lineage>
</organism>
<dbReference type="PANTHER" id="PTHR47199:SF2">
    <property type="entry name" value="PHOTOSYSTEM II STABILITY_ASSEMBLY FACTOR HCF136, CHLOROPLASTIC"/>
    <property type="match status" value="1"/>
</dbReference>